<feature type="transmembrane region" description="Helical" evidence="6">
    <location>
        <begin position="366"/>
        <end position="390"/>
    </location>
</feature>
<feature type="transmembrane region" description="Helical" evidence="6">
    <location>
        <begin position="123"/>
        <end position="145"/>
    </location>
</feature>
<accession>A0A7H2BG85</accession>
<keyword evidence="4 6" id="KW-1133">Transmembrane helix</keyword>
<dbReference type="EMBL" id="CP061539">
    <property type="protein sequence ID" value="QNV38681.1"/>
    <property type="molecule type" value="Genomic_DNA"/>
</dbReference>
<evidence type="ECO:0000313" key="9">
    <source>
        <dbReference type="Proteomes" id="UP000516404"/>
    </source>
</evidence>
<feature type="transmembrane region" description="Helical" evidence="6">
    <location>
        <begin position="98"/>
        <end position="117"/>
    </location>
</feature>
<keyword evidence="3 6" id="KW-0812">Transmembrane</keyword>
<name>A0A7H2BG85_9MICC</name>
<dbReference type="InterPro" id="IPR011701">
    <property type="entry name" value="MFS"/>
</dbReference>
<dbReference type="PROSITE" id="PS50850">
    <property type="entry name" value="MFS"/>
    <property type="match status" value="1"/>
</dbReference>
<proteinExistence type="predicted"/>
<dbReference type="KEGG" id="rter:IDM49_05405"/>
<dbReference type="Pfam" id="PF07690">
    <property type="entry name" value="MFS_1"/>
    <property type="match status" value="1"/>
</dbReference>
<keyword evidence="5 6" id="KW-0472">Membrane</keyword>
<evidence type="ECO:0000256" key="5">
    <source>
        <dbReference type="ARBA" id="ARBA00023136"/>
    </source>
</evidence>
<gene>
    <name evidence="8" type="ORF">IDM49_05405</name>
</gene>
<dbReference type="GO" id="GO:0005886">
    <property type="term" value="C:plasma membrane"/>
    <property type="evidence" value="ECO:0007669"/>
    <property type="project" value="UniProtKB-SubCell"/>
</dbReference>
<dbReference type="InterPro" id="IPR020846">
    <property type="entry name" value="MFS_dom"/>
</dbReference>
<keyword evidence="9" id="KW-1185">Reference proteome</keyword>
<feature type="domain" description="Major facilitator superfamily (MFS) profile" evidence="7">
    <location>
        <begin position="267"/>
        <end position="457"/>
    </location>
</feature>
<dbReference type="Proteomes" id="UP000516404">
    <property type="component" value="Chromosome"/>
</dbReference>
<evidence type="ECO:0000256" key="3">
    <source>
        <dbReference type="ARBA" id="ARBA00022692"/>
    </source>
</evidence>
<sequence length="457" mass="49631">MERVIVSDNATASQAAPGSRLPDLTKQAIFTMTFGFFGVNMAFSLQSANMSRIAQPLGADPNQLGFFFVFPPLMGMVVQPILGRMSDKTWMGRFGRRMPYLLIGTPLAAIVTFLLPFSGSFGFGYGSLAALIYMATAVCLMDVFSNIAMAPFRMVLGDTVNDKQKNFAFACQQIFAYAGGILAALLPYVLTQLGVPNTAEKGVVPQSVIWSCMISAVLLVISGLFTALRTKEYDPETYARYHGVDLRAKAEAENVGTLTLFKNAPRAFWELSVVQFFSWIGIMYTWTYATGAMAKNIWGTTDPTSAGYQDAGNWYSVMTAVLSISALIFGILYSRSDAGHRKHWYAFGLFCDVVAIVAVATTQNKWVALAAFVLYGFGNFAINTMPFAILTSSLKGKNVGSYLGLFNIAVCLPQIIGSVAGFFLVPAFGGNLSYMMLFGAVFMLIGAVSVYTVHEGR</sequence>
<feature type="transmembrane region" description="Helical" evidence="6">
    <location>
        <begin position="276"/>
        <end position="294"/>
    </location>
</feature>
<feature type="transmembrane region" description="Helical" evidence="6">
    <location>
        <begin position="402"/>
        <end position="428"/>
    </location>
</feature>
<evidence type="ECO:0000256" key="4">
    <source>
        <dbReference type="ARBA" id="ARBA00022989"/>
    </source>
</evidence>
<evidence type="ECO:0000256" key="1">
    <source>
        <dbReference type="ARBA" id="ARBA00004651"/>
    </source>
</evidence>
<dbReference type="InterPro" id="IPR036259">
    <property type="entry name" value="MFS_trans_sf"/>
</dbReference>
<dbReference type="GO" id="GO:0022857">
    <property type="term" value="F:transmembrane transporter activity"/>
    <property type="evidence" value="ECO:0007669"/>
    <property type="project" value="InterPro"/>
</dbReference>
<feature type="transmembrane region" description="Helical" evidence="6">
    <location>
        <begin position="314"/>
        <end position="332"/>
    </location>
</feature>
<dbReference type="PANTHER" id="PTHR19432:SF35">
    <property type="entry name" value="SOLUTE CARRIER FAMILY 45 MEMBER 3 ISOFORM X1"/>
    <property type="match status" value="1"/>
</dbReference>
<feature type="transmembrane region" description="Helical" evidence="6">
    <location>
        <begin position="166"/>
        <end position="188"/>
    </location>
</feature>
<feature type="transmembrane region" description="Helical" evidence="6">
    <location>
        <begin position="434"/>
        <end position="453"/>
    </location>
</feature>
<feature type="transmembrane region" description="Helical" evidence="6">
    <location>
        <begin position="208"/>
        <end position="228"/>
    </location>
</feature>
<dbReference type="SUPFAM" id="SSF103473">
    <property type="entry name" value="MFS general substrate transporter"/>
    <property type="match status" value="1"/>
</dbReference>
<organism evidence="8 9">
    <name type="scientific">Rothia terrae</name>
    <dbReference type="NCBI Taxonomy" id="396015"/>
    <lineage>
        <taxon>Bacteria</taxon>
        <taxon>Bacillati</taxon>
        <taxon>Actinomycetota</taxon>
        <taxon>Actinomycetes</taxon>
        <taxon>Micrococcales</taxon>
        <taxon>Micrococcaceae</taxon>
        <taxon>Rothia</taxon>
    </lineage>
</organism>
<evidence type="ECO:0000256" key="2">
    <source>
        <dbReference type="ARBA" id="ARBA00022448"/>
    </source>
</evidence>
<reference evidence="8 9" key="1">
    <citation type="submission" date="2020-09" db="EMBL/GenBank/DDBJ databases">
        <title>Investigation of environmental microbes.</title>
        <authorList>
            <person name="Ou Y."/>
            <person name="Kang Q."/>
        </authorList>
    </citation>
    <scope>NUCLEOTIDE SEQUENCE [LARGE SCALE GENOMIC DNA]</scope>
    <source>
        <strain evidence="8 9">KJZ-14</strain>
    </source>
</reference>
<keyword evidence="2" id="KW-0813">Transport</keyword>
<feature type="transmembrane region" description="Helical" evidence="6">
    <location>
        <begin position="344"/>
        <end position="360"/>
    </location>
</feature>
<evidence type="ECO:0000256" key="6">
    <source>
        <dbReference type="SAM" id="Phobius"/>
    </source>
</evidence>
<feature type="transmembrane region" description="Helical" evidence="6">
    <location>
        <begin position="28"/>
        <end position="45"/>
    </location>
</feature>
<dbReference type="Gene3D" id="1.20.1250.20">
    <property type="entry name" value="MFS general substrate transporter like domains"/>
    <property type="match status" value="1"/>
</dbReference>
<feature type="transmembrane region" description="Helical" evidence="6">
    <location>
        <begin position="65"/>
        <end position="86"/>
    </location>
</feature>
<protein>
    <submittedName>
        <fullName evidence="8">SLC45 family MFS transporter</fullName>
    </submittedName>
</protein>
<evidence type="ECO:0000313" key="8">
    <source>
        <dbReference type="EMBL" id="QNV38681.1"/>
    </source>
</evidence>
<comment type="subcellular location">
    <subcellularLocation>
        <location evidence="1">Cell membrane</location>
        <topology evidence="1">Multi-pass membrane protein</topology>
    </subcellularLocation>
</comment>
<dbReference type="PANTHER" id="PTHR19432">
    <property type="entry name" value="SUGAR TRANSPORTER"/>
    <property type="match status" value="1"/>
</dbReference>
<evidence type="ECO:0000259" key="7">
    <source>
        <dbReference type="PROSITE" id="PS50850"/>
    </source>
</evidence>
<dbReference type="CDD" id="cd17313">
    <property type="entry name" value="MFS_SLC45_SUC"/>
    <property type="match status" value="1"/>
</dbReference>
<dbReference type="AlphaFoldDB" id="A0A7H2BG85"/>